<proteinExistence type="predicted"/>
<gene>
    <name evidence="1" type="ORF">NF557_12350</name>
</gene>
<name>A0ABY4YFM6_9MICO</name>
<evidence type="ECO:0000313" key="1">
    <source>
        <dbReference type="EMBL" id="USQ75407.1"/>
    </source>
</evidence>
<accession>A0ABY4YFM6</accession>
<organism evidence="1 2">
    <name type="scientific">Ornithinimicrobium cryptoxanthini</name>
    <dbReference type="NCBI Taxonomy" id="2934161"/>
    <lineage>
        <taxon>Bacteria</taxon>
        <taxon>Bacillati</taxon>
        <taxon>Actinomycetota</taxon>
        <taxon>Actinomycetes</taxon>
        <taxon>Micrococcales</taxon>
        <taxon>Ornithinimicrobiaceae</taxon>
        <taxon>Ornithinimicrobium</taxon>
    </lineage>
</organism>
<dbReference type="RefSeq" id="WP_252619779.1">
    <property type="nucleotide sequence ID" value="NZ_CP099490.1"/>
</dbReference>
<keyword evidence="2" id="KW-1185">Reference proteome</keyword>
<sequence length="54" mass="6303">MTTMVKVHSIKDKSKQGPVLSWVAVPDSDGRIHMEMRWHVQSRRQHGRRRHSAA</sequence>
<dbReference type="EMBL" id="CP099490">
    <property type="protein sequence ID" value="USQ75407.1"/>
    <property type="molecule type" value="Genomic_DNA"/>
</dbReference>
<reference evidence="1" key="1">
    <citation type="submission" date="2022-06" db="EMBL/GenBank/DDBJ databases">
        <title>Ornithinimicrobium JY.X270.</title>
        <authorList>
            <person name="Huang Y."/>
        </authorList>
    </citation>
    <scope>NUCLEOTIDE SEQUENCE</scope>
    <source>
        <strain evidence="1">JY.X270</strain>
    </source>
</reference>
<evidence type="ECO:0000313" key="2">
    <source>
        <dbReference type="Proteomes" id="UP001056535"/>
    </source>
</evidence>
<dbReference type="Proteomes" id="UP001056535">
    <property type="component" value="Chromosome"/>
</dbReference>
<protein>
    <submittedName>
        <fullName evidence="1">Uncharacterized protein</fullName>
    </submittedName>
</protein>